<name>A0ABV7QMH9_9PSEU</name>
<dbReference type="InterPro" id="IPR013249">
    <property type="entry name" value="RNA_pol_sigma70_r4_t2"/>
</dbReference>
<dbReference type="InterPro" id="IPR007627">
    <property type="entry name" value="RNA_pol_sigma70_r2"/>
</dbReference>
<evidence type="ECO:0000313" key="7">
    <source>
        <dbReference type="EMBL" id="MFC3513129.1"/>
    </source>
</evidence>
<sequence>MTDHVPPGAIQDPRDVAAFTQFVREHHSSLLGLARTIYPTGDYELAVSDGLLRLCRHWHSVTGDRVAWTKTVVRRLAIDLRRRSREEATELHEHDPPLWAAATPIDGRLELNEVLELLPTLPPREQAALLWSAFGYQNSEIADRMTISEASVRSYLAHARKRIREGFSRPPQTRSSRLATEKEI</sequence>
<dbReference type="PROSITE" id="PS00622">
    <property type="entry name" value="HTH_LUXR_1"/>
    <property type="match status" value="1"/>
</dbReference>
<dbReference type="NCBIfam" id="TIGR02937">
    <property type="entry name" value="sigma70-ECF"/>
    <property type="match status" value="1"/>
</dbReference>
<dbReference type="SUPFAM" id="SSF88946">
    <property type="entry name" value="Sigma2 domain of RNA polymerase sigma factors"/>
    <property type="match status" value="1"/>
</dbReference>
<keyword evidence="2" id="KW-0805">Transcription regulation</keyword>
<dbReference type="RefSeq" id="WP_377868730.1">
    <property type="nucleotide sequence ID" value="NZ_JBHMAY010000008.1"/>
</dbReference>
<dbReference type="PANTHER" id="PTHR43133:SF8">
    <property type="entry name" value="RNA POLYMERASE SIGMA FACTOR HI_1459-RELATED"/>
    <property type="match status" value="1"/>
</dbReference>
<dbReference type="Pfam" id="PF08281">
    <property type="entry name" value="Sigma70_r4_2"/>
    <property type="match status" value="1"/>
</dbReference>
<dbReference type="Proteomes" id="UP001595764">
    <property type="component" value="Unassembled WGS sequence"/>
</dbReference>
<evidence type="ECO:0000256" key="2">
    <source>
        <dbReference type="ARBA" id="ARBA00023015"/>
    </source>
</evidence>
<keyword evidence="5" id="KW-0804">Transcription</keyword>
<gene>
    <name evidence="7" type="ORF">ACFORO_23375</name>
</gene>
<evidence type="ECO:0000259" key="6">
    <source>
        <dbReference type="PROSITE" id="PS00622"/>
    </source>
</evidence>
<dbReference type="EMBL" id="JBHRWI010000027">
    <property type="protein sequence ID" value="MFC3513129.1"/>
    <property type="molecule type" value="Genomic_DNA"/>
</dbReference>
<dbReference type="InterPro" id="IPR013325">
    <property type="entry name" value="RNA_pol_sigma_r2"/>
</dbReference>
<dbReference type="Gene3D" id="1.10.1740.10">
    <property type="match status" value="1"/>
</dbReference>
<dbReference type="InterPro" id="IPR014284">
    <property type="entry name" value="RNA_pol_sigma-70_dom"/>
</dbReference>
<evidence type="ECO:0000256" key="1">
    <source>
        <dbReference type="ARBA" id="ARBA00010641"/>
    </source>
</evidence>
<keyword evidence="3" id="KW-0731">Sigma factor</keyword>
<dbReference type="Gene3D" id="1.10.10.10">
    <property type="entry name" value="Winged helix-like DNA-binding domain superfamily/Winged helix DNA-binding domain"/>
    <property type="match status" value="1"/>
</dbReference>
<comment type="caution">
    <text evidence="7">The sequence shown here is derived from an EMBL/GenBank/DDBJ whole genome shotgun (WGS) entry which is preliminary data.</text>
</comment>
<dbReference type="Pfam" id="PF04542">
    <property type="entry name" value="Sigma70_r2"/>
    <property type="match status" value="1"/>
</dbReference>
<dbReference type="InterPro" id="IPR000792">
    <property type="entry name" value="Tscrpt_reg_LuxR_C"/>
</dbReference>
<dbReference type="InterPro" id="IPR036388">
    <property type="entry name" value="WH-like_DNA-bd_sf"/>
</dbReference>
<keyword evidence="4" id="KW-0238">DNA-binding</keyword>
<dbReference type="InterPro" id="IPR013324">
    <property type="entry name" value="RNA_pol_sigma_r3/r4-like"/>
</dbReference>
<evidence type="ECO:0000256" key="5">
    <source>
        <dbReference type="ARBA" id="ARBA00023163"/>
    </source>
</evidence>
<accession>A0ABV7QMH9</accession>
<evidence type="ECO:0000256" key="3">
    <source>
        <dbReference type="ARBA" id="ARBA00023082"/>
    </source>
</evidence>
<feature type="domain" description="HTH luxR-type" evidence="6">
    <location>
        <begin position="135"/>
        <end position="162"/>
    </location>
</feature>
<reference evidence="8" key="1">
    <citation type="journal article" date="2019" name="Int. J. Syst. Evol. Microbiol.">
        <title>The Global Catalogue of Microorganisms (GCM) 10K type strain sequencing project: providing services to taxonomists for standard genome sequencing and annotation.</title>
        <authorList>
            <consortium name="The Broad Institute Genomics Platform"/>
            <consortium name="The Broad Institute Genome Sequencing Center for Infectious Disease"/>
            <person name="Wu L."/>
            <person name="Ma J."/>
        </authorList>
    </citation>
    <scope>NUCLEOTIDE SEQUENCE [LARGE SCALE GENOMIC DNA]</scope>
    <source>
        <strain evidence="8">CGMCC 4.7682</strain>
    </source>
</reference>
<keyword evidence="8" id="KW-1185">Reference proteome</keyword>
<dbReference type="SUPFAM" id="SSF88659">
    <property type="entry name" value="Sigma3 and sigma4 domains of RNA polymerase sigma factors"/>
    <property type="match status" value="1"/>
</dbReference>
<proteinExistence type="inferred from homology"/>
<evidence type="ECO:0000256" key="4">
    <source>
        <dbReference type="ARBA" id="ARBA00023125"/>
    </source>
</evidence>
<comment type="similarity">
    <text evidence="1">Belongs to the sigma-70 factor family. ECF subfamily.</text>
</comment>
<organism evidence="7 8">
    <name type="scientific">Amycolatopsis halotolerans</name>
    <dbReference type="NCBI Taxonomy" id="330083"/>
    <lineage>
        <taxon>Bacteria</taxon>
        <taxon>Bacillati</taxon>
        <taxon>Actinomycetota</taxon>
        <taxon>Actinomycetes</taxon>
        <taxon>Pseudonocardiales</taxon>
        <taxon>Pseudonocardiaceae</taxon>
        <taxon>Amycolatopsis</taxon>
    </lineage>
</organism>
<protein>
    <submittedName>
        <fullName evidence="7">RNA polymerase sigma factor</fullName>
    </submittedName>
</protein>
<dbReference type="PANTHER" id="PTHR43133">
    <property type="entry name" value="RNA POLYMERASE ECF-TYPE SIGMA FACTO"/>
    <property type="match status" value="1"/>
</dbReference>
<dbReference type="InterPro" id="IPR039425">
    <property type="entry name" value="RNA_pol_sigma-70-like"/>
</dbReference>
<evidence type="ECO:0000313" key="8">
    <source>
        <dbReference type="Proteomes" id="UP001595764"/>
    </source>
</evidence>